<evidence type="ECO:0000256" key="1">
    <source>
        <dbReference type="ARBA" id="ARBA00004255"/>
    </source>
</evidence>
<feature type="coiled-coil region" evidence="12">
    <location>
        <begin position="221"/>
        <end position="248"/>
    </location>
</feature>
<dbReference type="Gene3D" id="1.25.40.10">
    <property type="entry name" value="Tetratricopeptide repeat domain"/>
    <property type="match status" value="1"/>
</dbReference>
<dbReference type="SUPFAM" id="SSF48452">
    <property type="entry name" value="TPR-like"/>
    <property type="match status" value="1"/>
</dbReference>
<protein>
    <recommendedName>
        <fullName evidence="11">Coatomer subunit epsilon</fullName>
    </recommendedName>
</protein>
<evidence type="ECO:0000256" key="11">
    <source>
        <dbReference type="PIRNR" id="PIRNR016478"/>
    </source>
</evidence>
<proteinExistence type="inferred from homology"/>
<keyword evidence="9 11" id="KW-0472">Membrane</keyword>
<evidence type="ECO:0000256" key="9">
    <source>
        <dbReference type="ARBA" id="ARBA00023136"/>
    </source>
</evidence>
<evidence type="ECO:0000256" key="5">
    <source>
        <dbReference type="ARBA" id="ARBA00022490"/>
    </source>
</evidence>
<evidence type="ECO:0000313" key="14">
    <source>
        <dbReference type="Proteomes" id="UP000290288"/>
    </source>
</evidence>
<organism evidence="13 14">
    <name type="scientific">Candolleomyces aberdarensis</name>
    <dbReference type="NCBI Taxonomy" id="2316362"/>
    <lineage>
        <taxon>Eukaryota</taxon>
        <taxon>Fungi</taxon>
        <taxon>Dikarya</taxon>
        <taxon>Basidiomycota</taxon>
        <taxon>Agaricomycotina</taxon>
        <taxon>Agaricomycetes</taxon>
        <taxon>Agaricomycetidae</taxon>
        <taxon>Agaricales</taxon>
        <taxon>Agaricineae</taxon>
        <taxon>Psathyrellaceae</taxon>
        <taxon>Candolleomyces</taxon>
    </lineage>
</organism>
<keyword evidence="14" id="KW-1185">Reference proteome</keyword>
<accession>A0A4Q2DGC4</accession>
<evidence type="ECO:0000256" key="10">
    <source>
        <dbReference type="ARBA" id="ARBA00023329"/>
    </source>
</evidence>
<dbReference type="Pfam" id="PF04733">
    <property type="entry name" value="Coatomer_E"/>
    <property type="match status" value="1"/>
</dbReference>
<keyword evidence="12" id="KW-0175">Coiled coil</keyword>
<dbReference type="Proteomes" id="UP000290288">
    <property type="component" value="Unassembled WGS sequence"/>
</dbReference>
<dbReference type="GO" id="GO:0006891">
    <property type="term" value="P:intra-Golgi vesicle-mediated transport"/>
    <property type="evidence" value="ECO:0007669"/>
    <property type="project" value="TreeGrafter"/>
</dbReference>
<dbReference type="OrthoDB" id="310217at2759"/>
<keyword evidence="8 11" id="KW-0333">Golgi apparatus</keyword>
<name>A0A4Q2DGC4_9AGAR</name>
<dbReference type="STRING" id="2316362.A0A4Q2DGC4"/>
<keyword evidence="10 11" id="KW-0968">Cytoplasmic vesicle</keyword>
<dbReference type="GO" id="GO:0006888">
    <property type="term" value="P:endoplasmic reticulum to Golgi vesicle-mediated transport"/>
    <property type="evidence" value="ECO:0007669"/>
    <property type="project" value="TreeGrafter"/>
</dbReference>
<evidence type="ECO:0000256" key="8">
    <source>
        <dbReference type="ARBA" id="ARBA00023034"/>
    </source>
</evidence>
<dbReference type="PIRSF" id="PIRSF016478">
    <property type="entry name" value="Coatomer_esu"/>
    <property type="match status" value="1"/>
</dbReference>
<comment type="similarity">
    <text evidence="3 11">Belongs to the COPE family.</text>
</comment>
<dbReference type="GO" id="GO:0006890">
    <property type="term" value="P:retrograde vesicle-mediated transport, Golgi to endoplasmic reticulum"/>
    <property type="evidence" value="ECO:0007669"/>
    <property type="project" value="UniProtKB-UniRule"/>
</dbReference>
<evidence type="ECO:0000256" key="4">
    <source>
        <dbReference type="ARBA" id="ARBA00022448"/>
    </source>
</evidence>
<comment type="subcellular location">
    <subcellularLocation>
        <location evidence="2">Cytoplasmic vesicle</location>
        <location evidence="2">COPI-coated vesicle membrane</location>
        <topology evidence="2">Peripheral membrane protein</topology>
        <orientation evidence="2">Cytoplasmic side</orientation>
    </subcellularLocation>
    <subcellularLocation>
        <location evidence="1">Golgi apparatus membrane</location>
        <topology evidence="1">Peripheral membrane protein</topology>
        <orientation evidence="1">Cytoplasmic side</orientation>
    </subcellularLocation>
</comment>
<evidence type="ECO:0000256" key="6">
    <source>
        <dbReference type="ARBA" id="ARBA00022892"/>
    </source>
</evidence>
<comment type="function">
    <text evidence="11">The coatomer is a cytosolic protein complex that binds to dilysine motifs and reversibly associates with Golgi non-clathrin-coated vesicles, which further mediate biosynthetic protein transport from the ER, via the Golgi up to the trans Golgi network. The coatomer complex is required for budding from Golgi membranes, and is essential for the retrograde Golgi-to-ER transport of dilysine-tagged proteins.</text>
</comment>
<evidence type="ECO:0000256" key="2">
    <source>
        <dbReference type="ARBA" id="ARBA00004347"/>
    </source>
</evidence>
<dbReference type="GO" id="GO:0015031">
    <property type="term" value="P:protein transport"/>
    <property type="evidence" value="ECO:0007669"/>
    <property type="project" value="UniProtKB-UniRule"/>
</dbReference>
<dbReference type="AlphaFoldDB" id="A0A4Q2DGC4"/>
<dbReference type="PANTHER" id="PTHR10805:SF0">
    <property type="entry name" value="COATOMER SUBUNIT EPSILON"/>
    <property type="match status" value="1"/>
</dbReference>
<keyword evidence="6 11" id="KW-0931">ER-Golgi transport</keyword>
<reference evidence="13 14" key="1">
    <citation type="submission" date="2019-01" db="EMBL/GenBank/DDBJ databases">
        <title>Draft genome sequence of Psathyrella aberdarensis IHI B618.</title>
        <authorList>
            <person name="Buettner E."/>
            <person name="Kellner H."/>
        </authorList>
    </citation>
    <scope>NUCLEOTIDE SEQUENCE [LARGE SCALE GENOMIC DNA]</scope>
    <source>
        <strain evidence="13 14">IHI B618</strain>
    </source>
</reference>
<sequence length="308" mass="33700">MESSEIYHVKQQFILGAYKSLLNVPLPDVNSPDYNAALLYKARSHIALNDPKSVLKVIPEDSENVALKAVASLARYVAATDSAAKDAALEELRDLSVEIEDESEGTEREKALVRVLAGTAFARAGEVEEALETLGTETEDLEAVAVIVQVYLSINRPDLAKKQFERSKRWAEDDLLLQLIESNIGLATGKDGYSNSQSFYTEQLANPSMTSSHLLTARGVTRLLRNEIQEAKSDLEEALHQNKDDAETLAAIVVAGGLGALKKNETEEYWSQLVSAHPEHPLVVDVNQKAEGFDELLAKFTVPPAISV</sequence>
<dbReference type="EMBL" id="SDEE01000246">
    <property type="protein sequence ID" value="RXW18709.1"/>
    <property type="molecule type" value="Genomic_DNA"/>
</dbReference>
<evidence type="ECO:0000256" key="7">
    <source>
        <dbReference type="ARBA" id="ARBA00022927"/>
    </source>
</evidence>
<comment type="caution">
    <text evidence="13">The sequence shown here is derived from an EMBL/GenBank/DDBJ whole genome shotgun (WGS) entry which is preliminary data.</text>
</comment>
<dbReference type="GO" id="GO:0030126">
    <property type="term" value="C:COPI vesicle coat"/>
    <property type="evidence" value="ECO:0007669"/>
    <property type="project" value="TreeGrafter"/>
</dbReference>
<evidence type="ECO:0000313" key="13">
    <source>
        <dbReference type="EMBL" id="RXW18709.1"/>
    </source>
</evidence>
<dbReference type="InterPro" id="IPR006822">
    <property type="entry name" value="Coatomer_esu"/>
</dbReference>
<gene>
    <name evidence="13" type="ORF">EST38_g7145</name>
</gene>
<keyword evidence="7 11" id="KW-0653">Protein transport</keyword>
<dbReference type="GO" id="GO:0005198">
    <property type="term" value="F:structural molecule activity"/>
    <property type="evidence" value="ECO:0007669"/>
    <property type="project" value="UniProtKB-UniRule"/>
</dbReference>
<keyword evidence="4 11" id="KW-0813">Transport</keyword>
<keyword evidence="5 11" id="KW-0963">Cytoplasm</keyword>
<evidence type="ECO:0000256" key="12">
    <source>
        <dbReference type="SAM" id="Coils"/>
    </source>
</evidence>
<evidence type="ECO:0000256" key="3">
    <source>
        <dbReference type="ARBA" id="ARBA00008827"/>
    </source>
</evidence>
<dbReference type="PANTHER" id="PTHR10805">
    <property type="entry name" value="COATOMER SUBUNIT EPSILON"/>
    <property type="match status" value="1"/>
</dbReference>
<dbReference type="InterPro" id="IPR011990">
    <property type="entry name" value="TPR-like_helical_dom_sf"/>
</dbReference>
<dbReference type="GO" id="GO:0000139">
    <property type="term" value="C:Golgi membrane"/>
    <property type="evidence" value="ECO:0007669"/>
    <property type="project" value="UniProtKB-SubCell"/>
</dbReference>